<dbReference type="EMBL" id="JWZT01004066">
    <property type="protein sequence ID" value="KII64913.1"/>
    <property type="molecule type" value="Genomic_DNA"/>
</dbReference>
<sequence>MEFFDLNEPATAAAYYQESAECYVKTLSAMAFESYQKAIGALVELMDPLMAIHLAFKAGYIYEKEFKDFEKSRIFFDKADDLRRKESFTHTCGVSNESIQEFIHLISLYLHRDPNEIMTMLVYEDRSHLGKSPCINNRYMSEMRPFIENT</sequence>
<dbReference type="AlphaFoldDB" id="A0A0C2J6X2"/>
<dbReference type="Pfam" id="PF14938">
    <property type="entry name" value="SNAP"/>
    <property type="match status" value="1"/>
</dbReference>
<dbReference type="InterPro" id="IPR011990">
    <property type="entry name" value="TPR-like_helical_dom_sf"/>
</dbReference>
<dbReference type="Proteomes" id="UP000031668">
    <property type="component" value="Unassembled WGS sequence"/>
</dbReference>
<reference evidence="1 2" key="1">
    <citation type="journal article" date="2014" name="Genome Biol. Evol.">
        <title>The genome of the myxosporean Thelohanellus kitauei shows adaptations to nutrient acquisition within its fish host.</title>
        <authorList>
            <person name="Yang Y."/>
            <person name="Xiong J."/>
            <person name="Zhou Z."/>
            <person name="Huo F."/>
            <person name="Miao W."/>
            <person name="Ran C."/>
            <person name="Liu Y."/>
            <person name="Zhang J."/>
            <person name="Feng J."/>
            <person name="Wang M."/>
            <person name="Wang M."/>
            <person name="Wang L."/>
            <person name="Yao B."/>
        </authorList>
    </citation>
    <scope>NUCLEOTIDE SEQUENCE [LARGE SCALE GENOMIC DNA]</scope>
    <source>
        <strain evidence="1">Wuqing</strain>
    </source>
</reference>
<dbReference type="Gene3D" id="1.25.40.10">
    <property type="entry name" value="Tetratricopeptide repeat domain"/>
    <property type="match status" value="1"/>
</dbReference>
<evidence type="ECO:0000313" key="2">
    <source>
        <dbReference type="Proteomes" id="UP000031668"/>
    </source>
</evidence>
<proteinExistence type="predicted"/>
<evidence type="ECO:0000313" key="1">
    <source>
        <dbReference type="EMBL" id="KII64913.1"/>
    </source>
</evidence>
<accession>A0A0C2J6X2</accession>
<dbReference type="SUPFAM" id="SSF48452">
    <property type="entry name" value="TPR-like"/>
    <property type="match status" value="1"/>
</dbReference>
<keyword evidence="2" id="KW-1185">Reference proteome</keyword>
<evidence type="ECO:0008006" key="3">
    <source>
        <dbReference type="Google" id="ProtNLM"/>
    </source>
</evidence>
<name>A0A0C2J6X2_THEKT</name>
<gene>
    <name evidence="1" type="ORF">RF11_06124</name>
</gene>
<comment type="caution">
    <text evidence="1">The sequence shown here is derived from an EMBL/GenBank/DDBJ whole genome shotgun (WGS) entry which is preliminary data.</text>
</comment>
<protein>
    <recommendedName>
        <fullName evidence="3">Gamma-soluble NSF attachment protein</fullName>
    </recommendedName>
</protein>
<organism evidence="1 2">
    <name type="scientific">Thelohanellus kitauei</name>
    <name type="common">Myxosporean</name>
    <dbReference type="NCBI Taxonomy" id="669202"/>
    <lineage>
        <taxon>Eukaryota</taxon>
        <taxon>Metazoa</taxon>
        <taxon>Cnidaria</taxon>
        <taxon>Myxozoa</taxon>
        <taxon>Myxosporea</taxon>
        <taxon>Bivalvulida</taxon>
        <taxon>Platysporina</taxon>
        <taxon>Myxobolidae</taxon>
        <taxon>Thelohanellus</taxon>
    </lineage>
</organism>